<dbReference type="RefSeq" id="WP_406858313.1">
    <property type="nucleotide sequence ID" value="NZ_CP157484.1"/>
</dbReference>
<name>A0AAU7JN15_9HYPH</name>
<proteinExistence type="predicted"/>
<gene>
    <name evidence="1" type="ORF">ABEG18_12090</name>
</gene>
<organism evidence="1">
    <name type="scientific">Alsobacter sp. KACC 23698</name>
    <dbReference type="NCBI Taxonomy" id="3149229"/>
    <lineage>
        <taxon>Bacteria</taxon>
        <taxon>Pseudomonadati</taxon>
        <taxon>Pseudomonadota</taxon>
        <taxon>Alphaproteobacteria</taxon>
        <taxon>Hyphomicrobiales</taxon>
        <taxon>Alsobacteraceae</taxon>
        <taxon>Alsobacter</taxon>
    </lineage>
</organism>
<dbReference type="AlphaFoldDB" id="A0AAU7JN15"/>
<accession>A0AAU7JN15</accession>
<sequence>MPSYADLEFIVSTTAPEDAPELFQLTVVPALVERWLDDYDARLQGLFRQRHGRSRSGGGVVHATIEGFSYLFDLDFDRLIAAWGVSLGRNANPRDPGRMAGHPQSAGPLYHRGHAIAHSLGGGADINIVPQWARHNIGGFRSLEIAAVDTPGALYFTYWIYGVRQLQTPIRVEQGLLVADEGARPSRTGVRRF</sequence>
<evidence type="ECO:0008006" key="2">
    <source>
        <dbReference type="Google" id="ProtNLM"/>
    </source>
</evidence>
<dbReference type="EMBL" id="CP157484">
    <property type="protein sequence ID" value="XBO41459.1"/>
    <property type="molecule type" value="Genomic_DNA"/>
</dbReference>
<evidence type="ECO:0000313" key="1">
    <source>
        <dbReference type="EMBL" id="XBO41459.1"/>
    </source>
</evidence>
<reference evidence="1" key="1">
    <citation type="submission" date="2024-05" db="EMBL/GenBank/DDBJ databases">
        <authorList>
            <person name="Kim S."/>
            <person name="Heo J."/>
            <person name="Choi H."/>
            <person name="Choi Y."/>
            <person name="Kwon S.-W."/>
            <person name="Kim Y."/>
        </authorList>
    </citation>
    <scope>NUCLEOTIDE SEQUENCE</scope>
    <source>
        <strain evidence="1">KACC 23698</strain>
    </source>
</reference>
<protein>
    <recommendedName>
        <fullName evidence="2">DNA/RNA non-specific endonuclease</fullName>
    </recommendedName>
</protein>